<dbReference type="STRING" id="334253.SAMN04487943_112100"/>
<evidence type="ECO:0000259" key="9">
    <source>
        <dbReference type="Pfam" id="PF01648"/>
    </source>
</evidence>
<dbReference type="GO" id="GO:0000287">
    <property type="term" value="F:magnesium ion binding"/>
    <property type="evidence" value="ECO:0007669"/>
    <property type="project" value="UniProtKB-UniRule"/>
</dbReference>
<dbReference type="InterPro" id="IPR037143">
    <property type="entry name" value="4-PPantetheinyl_Trfase_dom_sf"/>
</dbReference>
<dbReference type="EC" id="2.7.8.7" evidence="8"/>
<evidence type="ECO:0000256" key="8">
    <source>
        <dbReference type="HAMAP-Rule" id="MF_00101"/>
    </source>
</evidence>
<keyword evidence="2 8" id="KW-0808">Transferase</keyword>
<reference evidence="11" key="1">
    <citation type="submission" date="2016-10" db="EMBL/GenBank/DDBJ databases">
        <authorList>
            <person name="Varghese N."/>
            <person name="Submissions S."/>
        </authorList>
    </citation>
    <scope>NUCLEOTIDE SEQUENCE [LARGE SCALE GENOMIC DNA]</scope>
    <source>
        <strain evidence="11">CGMCC 1.4250</strain>
    </source>
</reference>
<feature type="binding site" evidence="8">
    <location>
        <position position="8"/>
    </location>
    <ligand>
        <name>Mg(2+)</name>
        <dbReference type="ChEBI" id="CHEBI:18420"/>
    </ligand>
</feature>
<keyword evidence="4 8" id="KW-0276">Fatty acid metabolism</keyword>
<comment type="catalytic activity">
    <reaction evidence="8">
        <text>apo-[ACP] + CoA = holo-[ACP] + adenosine 3',5'-bisphosphate + H(+)</text>
        <dbReference type="Rhea" id="RHEA:12068"/>
        <dbReference type="Rhea" id="RHEA-COMP:9685"/>
        <dbReference type="Rhea" id="RHEA-COMP:9690"/>
        <dbReference type="ChEBI" id="CHEBI:15378"/>
        <dbReference type="ChEBI" id="CHEBI:29999"/>
        <dbReference type="ChEBI" id="CHEBI:57287"/>
        <dbReference type="ChEBI" id="CHEBI:58343"/>
        <dbReference type="ChEBI" id="CHEBI:64479"/>
        <dbReference type="EC" id="2.7.8.7"/>
    </reaction>
</comment>
<evidence type="ECO:0000256" key="4">
    <source>
        <dbReference type="ARBA" id="ARBA00022832"/>
    </source>
</evidence>
<dbReference type="HAMAP" id="MF_00101">
    <property type="entry name" value="AcpS"/>
    <property type="match status" value="1"/>
</dbReference>
<dbReference type="Pfam" id="PF01648">
    <property type="entry name" value="ACPS"/>
    <property type="match status" value="1"/>
</dbReference>
<evidence type="ECO:0000313" key="10">
    <source>
        <dbReference type="EMBL" id="SFM29865.1"/>
    </source>
</evidence>
<dbReference type="NCBIfam" id="TIGR00516">
    <property type="entry name" value="acpS"/>
    <property type="match status" value="1"/>
</dbReference>
<dbReference type="SUPFAM" id="SSF56214">
    <property type="entry name" value="4'-phosphopantetheinyl transferase"/>
    <property type="match status" value="1"/>
</dbReference>
<dbReference type="GO" id="GO:0006633">
    <property type="term" value="P:fatty acid biosynthetic process"/>
    <property type="evidence" value="ECO:0007669"/>
    <property type="project" value="UniProtKB-UniRule"/>
</dbReference>
<dbReference type="RefSeq" id="WP_091485309.1">
    <property type="nucleotide sequence ID" value="NZ_FOTR01000012.1"/>
</dbReference>
<comment type="subcellular location">
    <subcellularLocation>
        <location evidence="8">Cytoplasm</location>
    </subcellularLocation>
</comment>
<dbReference type="InterPro" id="IPR004568">
    <property type="entry name" value="Ppantetheine-prot_Trfase_dom"/>
</dbReference>
<dbReference type="InterPro" id="IPR002582">
    <property type="entry name" value="ACPS"/>
</dbReference>
<evidence type="ECO:0000256" key="1">
    <source>
        <dbReference type="ARBA" id="ARBA00022516"/>
    </source>
</evidence>
<protein>
    <recommendedName>
        <fullName evidence="8">Holo-[acyl-carrier-protein] synthase</fullName>
        <shortName evidence="8">Holo-ACP synthase</shortName>
        <ecNumber evidence="8">2.7.8.7</ecNumber>
    </recommendedName>
    <alternativeName>
        <fullName evidence="8">4'-phosphopantetheinyl transferase AcpS</fullName>
    </alternativeName>
</protein>
<evidence type="ECO:0000256" key="7">
    <source>
        <dbReference type="ARBA" id="ARBA00023160"/>
    </source>
</evidence>
<evidence type="ECO:0000256" key="5">
    <source>
        <dbReference type="ARBA" id="ARBA00022842"/>
    </source>
</evidence>
<keyword evidence="8" id="KW-0963">Cytoplasm</keyword>
<keyword evidence="6 8" id="KW-0443">Lipid metabolism</keyword>
<proteinExistence type="inferred from homology"/>
<evidence type="ECO:0000256" key="3">
    <source>
        <dbReference type="ARBA" id="ARBA00022723"/>
    </source>
</evidence>
<keyword evidence="11" id="KW-1185">Reference proteome</keyword>
<dbReference type="InterPro" id="IPR008278">
    <property type="entry name" value="4-PPantetheinyl_Trfase_dom"/>
</dbReference>
<name>A0A1I4PR36_9BACI</name>
<comment type="similarity">
    <text evidence="8">Belongs to the P-Pant transferase superfamily. AcpS family.</text>
</comment>
<evidence type="ECO:0000256" key="6">
    <source>
        <dbReference type="ARBA" id="ARBA00023098"/>
    </source>
</evidence>
<accession>A0A1I4PR36</accession>
<organism evidence="10 11">
    <name type="scientific">Gracilibacillus orientalis</name>
    <dbReference type="NCBI Taxonomy" id="334253"/>
    <lineage>
        <taxon>Bacteria</taxon>
        <taxon>Bacillati</taxon>
        <taxon>Bacillota</taxon>
        <taxon>Bacilli</taxon>
        <taxon>Bacillales</taxon>
        <taxon>Bacillaceae</taxon>
        <taxon>Gracilibacillus</taxon>
    </lineage>
</organism>
<dbReference type="OrthoDB" id="517356at2"/>
<gene>
    <name evidence="8" type="primary">acpS</name>
    <name evidence="10" type="ORF">SAMN04487943_112100</name>
</gene>
<comment type="cofactor">
    <cofactor evidence="8">
        <name>Mg(2+)</name>
        <dbReference type="ChEBI" id="CHEBI:18420"/>
    </cofactor>
</comment>
<dbReference type="EMBL" id="FOTR01000012">
    <property type="protein sequence ID" value="SFM29865.1"/>
    <property type="molecule type" value="Genomic_DNA"/>
</dbReference>
<dbReference type="Proteomes" id="UP000198565">
    <property type="component" value="Unassembled WGS sequence"/>
</dbReference>
<dbReference type="GO" id="GO:0008897">
    <property type="term" value="F:holo-[acyl-carrier-protein] synthase activity"/>
    <property type="evidence" value="ECO:0007669"/>
    <property type="project" value="UniProtKB-UniRule"/>
</dbReference>
<keyword evidence="7 8" id="KW-0275">Fatty acid biosynthesis</keyword>
<dbReference type="NCBIfam" id="TIGR00556">
    <property type="entry name" value="pantethn_trn"/>
    <property type="match status" value="1"/>
</dbReference>
<feature type="domain" description="4'-phosphopantetheinyl transferase" evidence="9">
    <location>
        <begin position="4"/>
        <end position="112"/>
    </location>
</feature>
<feature type="binding site" evidence="8">
    <location>
        <position position="59"/>
    </location>
    <ligand>
        <name>Mg(2+)</name>
        <dbReference type="ChEBI" id="CHEBI:18420"/>
    </ligand>
</feature>
<keyword evidence="5 8" id="KW-0460">Magnesium</keyword>
<sequence length="122" mass="13725">MIKGIGIDIIELRRIKEMVERQPKLLERILTKSEKELLENLQSNKRKIEFVAGRFAAKEAFSKARGTGMGQLSFLDIEITNHKNGAPVLKSKVLTAETCFISISHSEDYAVSQVIIESESAY</sequence>
<evidence type="ECO:0000256" key="2">
    <source>
        <dbReference type="ARBA" id="ARBA00022679"/>
    </source>
</evidence>
<dbReference type="Gene3D" id="3.90.470.20">
    <property type="entry name" value="4'-phosphopantetheinyl transferase domain"/>
    <property type="match status" value="1"/>
</dbReference>
<dbReference type="AlphaFoldDB" id="A0A1I4PR36"/>
<keyword evidence="3 8" id="KW-0479">Metal-binding</keyword>
<evidence type="ECO:0000313" key="11">
    <source>
        <dbReference type="Proteomes" id="UP000198565"/>
    </source>
</evidence>
<comment type="function">
    <text evidence="8">Transfers the 4'-phosphopantetheine moiety from coenzyme A to a Ser of acyl-carrier-protein.</text>
</comment>
<keyword evidence="1 8" id="KW-0444">Lipid biosynthesis</keyword>
<dbReference type="GO" id="GO:0005737">
    <property type="term" value="C:cytoplasm"/>
    <property type="evidence" value="ECO:0007669"/>
    <property type="project" value="UniProtKB-SubCell"/>
</dbReference>